<evidence type="ECO:0000259" key="4">
    <source>
        <dbReference type="PROSITE" id="PS50110"/>
    </source>
</evidence>
<keyword evidence="7" id="KW-1185">Reference proteome</keyword>
<dbReference type="InterPro" id="IPR001789">
    <property type="entry name" value="Sig_transdc_resp-reg_receiver"/>
</dbReference>
<evidence type="ECO:0000259" key="5">
    <source>
        <dbReference type="PROSITE" id="PS51755"/>
    </source>
</evidence>
<feature type="DNA-binding region" description="OmpR/PhoB-type" evidence="3">
    <location>
        <begin position="141"/>
        <end position="242"/>
    </location>
</feature>
<dbReference type="InterPro" id="IPR016032">
    <property type="entry name" value="Sig_transdc_resp-reg_C-effctor"/>
</dbReference>
<evidence type="ECO:0000256" key="2">
    <source>
        <dbReference type="PROSITE-ProRule" id="PRU00169"/>
    </source>
</evidence>
<evidence type="ECO:0000313" key="7">
    <source>
        <dbReference type="Proteomes" id="UP001596115"/>
    </source>
</evidence>
<dbReference type="PANTHER" id="PTHR48111:SF59">
    <property type="entry name" value="TRANSCRIPTIONAL REGULATORY PROTEIN BAER"/>
    <property type="match status" value="1"/>
</dbReference>
<dbReference type="PANTHER" id="PTHR48111">
    <property type="entry name" value="REGULATOR OF RPOS"/>
    <property type="match status" value="1"/>
</dbReference>
<dbReference type="InterPro" id="IPR011006">
    <property type="entry name" value="CheY-like_superfamily"/>
</dbReference>
<dbReference type="SUPFAM" id="SSF46894">
    <property type="entry name" value="C-terminal effector domain of the bipartite response regulators"/>
    <property type="match status" value="1"/>
</dbReference>
<dbReference type="SUPFAM" id="SSF52172">
    <property type="entry name" value="CheY-like"/>
    <property type="match status" value="1"/>
</dbReference>
<keyword evidence="1 3" id="KW-0238">DNA-binding</keyword>
<dbReference type="InterPro" id="IPR039420">
    <property type="entry name" value="WalR-like"/>
</dbReference>
<reference evidence="6 7" key="1">
    <citation type="submission" date="2024-09" db="EMBL/GenBank/DDBJ databases">
        <title>Whole genome analysis of Stenotrophomonas geniculata MK-1, and its biological control impact on peanut foliage fungus diseases.</title>
        <authorList>
            <person name="Ahsan T."/>
        </authorList>
    </citation>
    <scope>NUCLEOTIDE SEQUENCE [LARGE SCALE GENOMIC DNA]</scope>
    <source>
        <strain evidence="6 7">MK-1</strain>
    </source>
</reference>
<dbReference type="InterPro" id="IPR001867">
    <property type="entry name" value="OmpR/PhoB-type_DNA-bd"/>
</dbReference>
<dbReference type="SMART" id="SM00862">
    <property type="entry name" value="Trans_reg_C"/>
    <property type="match status" value="1"/>
</dbReference>
<sequence>MTLSNSVYSVSSPYSVRRVLLVEGDIESAGILEAQLRKEGFLVAVADDGEHALELFAHWHPHIVLLETMSSRMAGTDVLAMIRGRASTPVIMISAIDDERDRLGALHCGADDYIVKPYSPRELVARVHVVLRRVSLGWGMDSILRQGRLIADGVAMRALVESEASGPPAVVDLTLTEFNIVYALLRSPSRAFTRGELLQGVAADDSSSRVVDTHVHNIRRKLKHHGITGVLVTVRGVGYRFK</sequence>
<comment type="caution">
    <text evidence="6">The sequence shown here is derived from an EMBL/GenBank/DDBJ whole genome shotgun (WGS) entry which is preliminary data.</text>
</comment>
<proteinExistence type="predicted"/>
<dbReference type="Gene3D" id="3.40.50.2300">
    <property type="match status" value="1"/>
</dbReference>
<dbReference type="PROSITE" id="PS50110">
    <property type="entry name" value="RESPONSE_REGULATORY"/>
    <property type="match status" value="1"/>
</dbReference>
<evidence type="ECO:0000256" key="3">
    <source>
        <dbReference type="PROSITE-ProRule" id="PRU01091"/>
    </source>
</evidence>
<dbReference type="SMART" id="SM00448">
    <property type="entry name" value="REC"/>
    <property type="match status" value="1"/>
</dbReference>
<dbReference type="Pfam" id="PF00486">
    <property type="entry name" value="Trans_reg_C"/>
    <property type="match status" value="1"/>
</dbReference>
<dbReference type="Gene3D" id="1.10.10.10">
    <property type="entry name" value="Winged helix-like DNA-binding domain superfamily/Winged helix DNA-binding domain"/>
    <property type="match status" value="1"/>
</dbReference>
<gene>
    <name evidence="6" type="ORF">ACFLLB_02920</name>
</gene>
<dbReference type="RefSeq" id="WP_019659230.1">
    <property type="nucleotide sequence ID" value="NZ_JAVIYF010000027.1"/>
</dbReference>
<dbReference type="GeneID" id="90524329"/>
<dbReference type="Proteomes" id="UP001596115">
    <property type="component" value="Unassembled WGS sequence"/>
</dbReference>
<evidence type="ECO:0000256" key="1">
    <source>
        <dbReference type="ARBA" id="ARBA00023125"/>
    </source>
</evidence>
<dbReference type="Gene3D" id="6.10.250.690">
    <property type="match status" value="1"/>
</dbReference>
<feature type="domain" description="OmpR/PhoB-type" evidence="5">
    <location>
        <begin position="141"/>
        <end position="242"/>
    </location>
</feature>
<dbReference type="PROSITE" id="PS51755">
    <property type="entry name" value="OMPR_PHOB"/>
    <property type="match status" value="1"/>
</dbReference>
<dbReference type="Pfam" id="PF00072">
    <property type="entry name" value="Response_reg"/>
    <property type="match status" value="1"/>
</dbReference>
<evidence type="ECO:0000313" key="6">
    <source>
        <dbReference type="EMBL" id="MFC6068518.1"/>
    </source>
</evidence>
<dbReference type="CDD" id="cd00383">
    <property type="entry name" value="trans_reg_C"/>
    <property type="match status" value="1"/>
</dbReference>
<dbReference type="InterPro" id="IPR036388">
    <property type="entry name" value="WH-like_DNA-bd_sf"/>
</dbReference>
<organism evidence="6 7">
    <name type="scientific">Stenotrophomonas geniculata</name>
    <dbReference type="NCBI Taxonomy" id="86188"/>
    <lineage>
        <taxon>Bacteria</taxon>
        <taxon>Pseudomonadati</taxon>
        <taxon>Pseudomonadota</taxon>
        <taxon>Gammaproteobacteria</taxon>
        <taxon>Lysobacterales</taxon>
        <taxon>Lysobacteraceae</taxon>
        <taxon>Stenotrophomonas</taxon>
    </lineage>
</organism>
<protein>
    <submittedName>
        <fullName evidence="6">Response regulator transcription factor</fullName>
    </submittedName>
</protein>
<comment type="caution">
    <text evidence="2">Lacks conserved residue(s) required for the propagation of feature annotation.</text>
</comment>
<accession>A0ABW1MXK1</accession>
<name>A0ABW1MXK1_9GAMM</name>
<feature type="domain" description="Response regulatory" evidence="4">
    <location>
        <begin position="18"/>
        <end position="131"/>
    </location>
</feature>
<dbReference type="EMBL" id="JBHRFL010000002">
    <property type="protein sequence ID" value="MFC6068518.1"/>
    <property type="molecule type" value="Genomic_DNA"/>
</dbReference>